<organism evidence="2 3">
    <name type="scientific">Mariniflexile ostreae</name>
    <dbReference type="NCBI Taxonomy" id="1520892"/>
    <lineage>
        <taxon>Bacteria</taxon>
        <taxon>Pseudomonadati</taxon>
        <taxon>Bacteroidota</taxon>
        <taxon>Flavobacteriia</taxon>
        <taxon>Flavobacteriales</taxon>
        <taxon>Flavobacteriaceae</taxon>
        <taxon>Mariniflexile</taxon>
    </lineage>
</organism>
<accession>A0ABV5FD22</accession>
<name>A0ABV5FD22_9FLAO</name>
<evidence type="ECO:0000313" key="3">
    <source>
        <dbReference type="Proteomes" id="UP001589585"/>
    </source>
</evidence>
<dbReference type="Proteomes" id="UP001589585">
    <property type="component" value="Unassembled WGS sequence"/>
</dbReference>
<dbReference type="PROSITE" id="PS51257">
    <property type="entry name" value="PROKAR_LIPOPROTEIN"/>
    <property type="match status" value="1"/>
</dbReference>
<feature type="domain" description="SGNH hydrolase-type esterase" evidence="1">
    <location>
        <begin position="39"/>
        <end position="196"/>
    </location>
</feature>
<reference evidence="2 3" key="1">
    <citation type="submission" date="2024-09" db="EMBL/GenBank/DDBJ databases">
        <authorList>
            <person name="Sun Q."/>
            <person name="Mori K."/>
        </authorList>
    </citation>
    <scope>NUCLEOTIDE SEQUENCE [LARGE SCALE GENOMIC DNA]</scope>
    <source>
        <strain evidence="2 3">CECT 8622</strain>
    </source>
</reference>
<proteinExistence type="predicted"/>
<dbReference type="SUPFAM" id="SSF52266">
    <property type="entry name" value="SGNH hydrolase"/>
    <property type="match status" value="1"/>
</dbReference>
<dbReference type="EMBL" id="JBHMFC010000074">
    <property type="protein sequence ID" value="MFB9057328.1"/>
    <property type="molecule type" value="Genomic_DNA"/>
</dbReference>
<evidence type="ECO:0000313" key="2">
    <source>
        <dbReference type="EMBL" id="MFB9057328.1"/>
    </source>
</evidence>
<dbReference type="GO" id="GO:0016787">
    <property type="term" value="F:hydrolase activity"/>
    <property type="evidence" value="ECO:0007669"/>
    <property type="project" value="UniProtKB-KW"/>
</dbReference>
<dbReference type="Gene3D" id="3.40.50.1110">
    <property type="entry name" value="SGNH hydrolase"/>
    <property type="match status" value="1"/>
</dbReference>
<comment type="caution">
    <text evidence="2">The sequence shown here is derived from an EMBL/GenBank/DDBJ whole genome shotgun (WGS) entry which is preliminary data.</text>
</comment>
<keyword evidence="3" id="KW-1185">Reference proteome</keyword>
<keyword evidence="2" id="KW-0378">Hydrolase</keyword>
<gene>
    <name evidence="2" type="ORF">ACFFU9_11320</name>
</gene>
<dbReference type="InterPro" id="IPR013830">
    <property type="entry name" value="SGNH_hydro"/>
</dbReference>
<dbReference type="RefSeq" id="WP_379861553.1">
    <property type="nucleotide sequence ID" value="NZ_JBHMFC010000074.1"/>
</dbReference>
<dbReference type="InterPro" id="IPR051532">
    <property type="entry name" value="Ester_Hydrolysis_Enzymes"/>
</dbReference>
<evidence type="ECO:0000259" key="1">
    <source>
        <dbReference type="Pfam" id="PF13472"/>
    </source>
</evidence>
<dbReference type="InterPro" id="IPR036514">
    <property type="entry name" value="SGNH_hydro_sf"/>
</dbReference>
<dbReference type="PANTHER" id="PTHR30383">
    <property type="entry name" value="THIOESTERASE 1/PROTEASE 1/LYSOPHOSPHOLIPASE L1"/>
    <property type="match status" value="1"/>
</dbReference>
<sequence length="253" mass="28487">MNITKQLSRSLMALLLFSACKTTQIKTENNTFVKKELTLENMGVAGNTTLNLISRLEKEVLREKPDLVILMVGTNDMLNSKKFVSYETYRSNLDQIVKRIKENKAQILLMSPPTVDSIYLYMRHDKALFKDTPNVKLQKAGQIVEQVAQDNQVLFVDINAAFKANNLPAHNQDDYIRNEKNSNVKDGVHLKPLGYKFIADNVFNYLKDNGLLNTYKRIICFGDSLTKGSGASGAGTISGENYPSFLYTMLTSN</sequence>
<protein>
    <submittedName>
        <fullName evidence="2">SGNH/GDSL hydrolase family protein</fullName>
    </submittedName>
</protein>
<dbReference type="Pfam" id="PF13472">
    <property type="entry name" value="Lipase_GDSL_2"/>
    <property type="match status" value="1"/>
</dbReference>